<evidence type="ECO:0000313" key="3">
    <source>
        <dbReference type="Proteomes" id="UP000787672"/>
    </source>
</evidence>
<dbReference type="EMBL" id="JAHLQN010000001">
    <property type="protein sequence ID" value="MBU5625749.1"/>
    <property type="molecule type" value="Genomic_DNA"/>
</dbReference>
<protein>
    <submittedName>
        <fullName evidence="2">RNA-binding S4 domain-containing protein</fullName>
    </submittedName>
</protein>
<keyword evidence="1" id="KW-0694">RNA-binding</keyword>
<evidence type="ECO:0000313" key="2">
    <source>
        <dbReference type="EMBL" id="MBU5625749.1"/>
    </source>
</evidence>
<keyword evidence="3" id="KW-1185">Reference proteome</keyword>
<dbReference type="Proteomes" id="UP000787672">
    <property type="component" value="Unassembled WGS sequence"/>
</dbReference>
<gene>
    <name evidence="2" type="ORF">KQI82_02220</name>
</gene>
<dbReference type="Pfam" id="PF13275">
    <property type="entry name" value="S4_2"/>
    <property type="match status" value="1"/>
</dbReference>
<dbReference type="PROSITE" id="PS50889">
    <property type="entry name" value="S4"/>
    <property type="match status" value="1"/>
</dbReference>
<dbReference type="RefSeq" id="WP_216558107.1">
    <property type="nucleotide sequence ID" value="NZ_JAHLQN010000001.1"/>
</dbReference>
<organism evidence="2 3">
    <name type="scientific">Dysosmobacter acutus</name>
    <dbReference type="NCBI Taxonomy" id="2841504"/>
    <lineage>
        <taxon>Bacteria</taxon>
        <taxon>Bacillati</taxon>
        <taxon>Bacillota</taxon>
        <taxon>Clostridia</taxon>
        <taxon>Eubacteriales</taxon>
        <taxon>Oscillospiraceae</taxon>
        <taxon>Dysosmobacter</taxon>
    </lineage>
</organism>
<name>A0ABS6F8X3_9FIRM</name>
<accession>A0ABS6F8X3</accession>
<dbReference type="CDD" id="cd00165">
    <property type="entry name" value="S4"/>
    <property type="match status" value="1"/>
</dbReference>
<reference evidence="2 3" key="1">
    <citation type="submission" date="2021-06" db="EMBL/GenBank/DDBJ databases">
        <authorList>
            <person name="Sun Q."/>
            <person name="Li D."/>
        </authorList>
    </citation>
    <scope>NUCLEOTIDE SEQUENCE [LARGE SCALE GENOMIC DNA]</scope>
    <source>
        <strain evidence="2 3">MSJ-2</strain>
    </source>
</reference>
<evidence type="ECO:0000256" key="1">
    <source>
        <dbReference type="PROSITE-ProRule" id="PRU00182"/>
    </source>
</evidence>
<sequence length="71" mass="7773">MKIIVITTEYIKLQDLLKFAAVTETGGEAKQRIQDGQILVNGEICTMRGKKLRPGDVVSADGQEFGLSYAD</sequence>
<proteinExistence type="predicted"/>
<comment type="caution">
    <text evidence="2">The sequence shown here is derived from an EMBL/GenBank/DDBJ whole genome shotgun (WGS) entry which is preliminary data.</text>
</comment>